<feature type="compositionally biased region" description="Low complexity" evidence="1">
    <location>
        <begin position="2450"/>
        <end position="2464"/>
    </location>
</feature>
<name>A0A0G4F1N4_9ALVE</name>
<evidence type="ECO:0000256" key="1">
    <source>
        <dbReference type="SAM" id="MobiDB-lite"/>
    </source>
</evidence>
<feature type="compositionally biased region" description="Low complexity" evidence="1">
    <location>
        <begin position="2382"/>
        <end position="2402"/>
    </location>
</feature>
<feature type="region of interest" description="Disordered" evidence="1">
    <location>
        <begin position="719"/>
        <end position="877"/>
    </location>
</feature>
<keyword evidence="2" id="KW-1133">Transmembrane helix</keyword>
<feature type="compositionally biased region" description="Basic and acidic residues" evidence="1">
    <location>
        <begin position="2205"/>
        <end position="2221"/>
    </location>
</feature>
<feature type="compositionally biased region" description="Basic and acidic residues" evidence="1">
    <location>
        <begin position="2136"/>
        <end position="2169"/>
    </location>
</feature>
<feature type="compositionally biased region" description="Low complexity" evidence="1">
    <location>
        <begin position="2289"/>
        <end position="2302"/>
    </location>
</feature>
<protein>
    <submittedName>
        <fullName evidence="3">Uncharacterized protein</fullName>
    </submittedName>
</protein>
<feature type="compositionally biased region" description="Low complexity" evidence="1">
    <location>
        <begin position="1007"/>
        <end position="1019"/>
    </location>
</feature>
<feature type="compositionally biased region" description="Pro residues" evidence="1">
    <location>
        <begin position="775"/>
        <end position="788"/>
    </location>
</feature>
<keyword evidence="2" id="KW-0812">Transmembrane</keyword>
<accession>A0A0G4F1N4</accession>
<proteinExistence type="predicted"/>
<feature type="region of interest" description="Disordered" evidence="1">
    <location>
        <begin position="982"/>
        <end position="1059"/>
    </location>
</feature>
<reference evidence="3" key="1">
    <citation type="submission" date="2014-11" db="EMBL/GenBank/DDBJ databases">
        <authorList>
            <person name="Otto D Thomas"/>
            <person name="Naeem Raeece"/>
        </authorList>
    </citation>
    <scope>NUCLEOTIDE SEQUENCE</scope>
</reference>
<feature type="compositionally biased region" description="Low complexity" evidence="1">
    <location>
        <begin position="2335"/>
        <end position="2347"/>
    </location>
</feature>
<keyword evidence="2" id="KW-0472">Membrane</keyword>
<feature type="compositionally biased region" description="Basic and acidic residues" evidence="1">
    <location>
        <begin position="1148"/>
        <end position="1160"/>
    </location>
</feature>
<feature type="region of interest" description="Disordered" evidence="1">
    <location>
        <begin position="1071"/>
        <end position="1103"/>
    </location>
</feature>
<feature type="compositionally biased region" description="Polar residues" evidence="1">
    <location>
        <begin position="1982"/>
        <end position="1991"/>
    </location>
</feature>
<feature type="region of interest" description="Disordered" evidence="1">
    <location>
        <begin position="1351"/>
        <end position="1371"/>
    </location>
</feature>
<dbReference type="VEuPathDB" id="CryptoDB:Cvel_14677"/>
<feature type="region of interest" description="Disordered" evidence="1">
    <location>
        <begin position="1976"/>
        <end position="2464"/>
    </location>
</feature>
<feature type="compositionally biased region" description="Acidic residues" evidence="1">
    <location>
        <begin position="2170"/>
        <end position="2188"/>
    </location>
</feature>
<sequence length="2464" mass="262151">MKVMKRPMRIPTRPLEDIRIGFTVDVLVERIRFFSDVFCVSSVPLAFSVGGSVFASSLLRVAVASFWMKLEEGAPAASAVKPRGGDPVAAPTAEGFNMSCLEVGTLPYSTVSRSGSAPPVFFPDTWGELQTACLKRRHQWLNHNEIHPSAEAARTAMLEHAGGEAKVRIEGIRPGEVPSDEEQLVRQIEEGEKNLYLSLVRIVEPRHLACITSKHFEASFGLGFLGPTPVGEETRAMFLGEVTGIVRLMRKEEVDRRMALHEQFAPPEKPTAVSPQGRYAGGAAAAAGAAPAGGTGPVPVPKSPPSLLTPFTPLAPGMCIGLRLWLLADRGPEGWLVLDASTKGNELAFANHYRIPPTLRQLVETPPGSPMRLAASFYVAQIAPPSADSAGGLSPAPSASSSSASGGTASLRPALFSVNKVHLENLPLSQMPKRVAEAQAAEKDVLKECGENSSGSGGLVLPSTFLRCLVEVEPEEVSFYRPPGETKGEEQRQPRKPKILYAVVFVKGWPRLCAFAKAGEKIRAWDELTFDAGPVRERQLAWEGSVRFLEAMKGELFPDYSSSSELTDPPAPPPSELSESGFEVKAVPSLSDSVSRHTGQGIAVLSTQRECLRAVTRRVRDWAAERPHETALALKESSEALRLSPGAPKKTFLEAALKALDRPPLPPLPPTPPSHTFGMPAGAFPDPTHTARSVDPLPHIAPFPPDAHRLLPAGMENGGISRVYPPQGGGITQPPRGAPAPPGAGVPGPAWGPPMGSPEMPDATHAWATVDVHPPRPNTIPRPPPRPAMSPRGGIARTQAQAGKGSIDNRRKLPPAGAKGMRRDGNEDYPTLPPGPGGPSQMHLFGPPGSLPPHVSVGPGGSQVAMSPPPHGPHGFPPTRAFHHHPNLMYPPAHHPHPGMSPHDLSVSLVPFDGPQPPAMSQAGTGPPPNPHGGFALPPFAMQGPGGAMVRPPFPASHPSPGYPPVPLQAVHVATYNSHASFAQSPPFASPQQQQQQTQQRANGVRPPALTSATSTPAAGRTGPGGLLRDDESLSLFGQPFGTPKGDLPSPDVSPGRASLLGFSHKQAQQLAGAPLSTGGGTATVSHRERAGMRSRADSERKRREEVEALRKSLIASVVASGADLMLTDYEEREGGADGGDVSMGVEGTEKEEGEKERKRIEARKEALEKLLTCPLADEVLQEHGERFGVSEWHSLPNPELLRAWKTAMEIVARSDPERREGRRRERSPFFPYRDRDRDGSPAAASAVGGEVGWSVPGPPACSSFEGNAFVYLKGPDIRVEEEDSEMGFEGGDEGEAGMGGDGYGMYGEGGMDRMNNRASDGGKRSRPPKPFCSLLEDPLSFPLPPFDPVDETELLPPAPPNKKKKIRDRNTNSLLCELNGEGGGYETPGSDGPDVAYGVEYEMCEQRNLLFKAAVEAGLTMDPRKNSSNQGNLGGNGNSLPLPLGARPRTEAEMADSDFDDPFVAIEKAGPIEFWSQWARVGGKVPRVLLAHEPAGKKVLRQSPAAGSSVFPQQQSVSSFPFAPADAWGQGGERKTCECEPTEAALQEMLARAKASRGRPRRDGLPTGFCPSVNCPLIQIARERGMVTEPRSPLPQASPLRSPRGLNAAPMLQTPTGPRVPPGQSPSPETTYPPLRPLRILSDVIAYGKEFPTRSVWVSGQKREILDVRDAQIPGQEAITEPFPLDANNRVWGELLWEGPVQTSVMKELVEKVTLLIPGLVFDFNTLSWTLKRDLAQHYFKKGWRGPTSFGIRRHGFKRARRRAFRALLARLSGRTGGEVHSGDEHEPAELATRLPMCKQYKPHFEIASELPTGRGEGEWLALKFKDPVEKMARKAIRRIGIKVLSYFDQILEPHKSHQKLPIEILRMLLFNLPEFQGIRCDWSTYSFCVSALRTKNEAKSFSIQNLGLLPAWKEAVRHRIALLQQSLRDHSRQKRIIQTMGAANRAASAAAAAAAGGFAGGGGGGVHVSRAVGGVGPRRLSSTSLNQRGSGAYSREASSSGLADYAQYEQEDSDSQEKGQGGLKGKGKKEAVGGGNRDRDRGGGTKKQGGSSAAPSRGGVVKQGSRGLAGGVSGGGGVKKGAISSSAGSREKGQALGRSGEKTREKSGPKEKKGGLTVQRTASGAGSTGKDKKRGREESADKPEKEKTKQSSDKKVKTEEKEKKAESDLEPSSDDDDEDGDDEGDGETVQKRGPGRPRGSVMTEERREQKRKEREREMKQPPSPGPSGVYTRSHRQIKLNPRYHEPEDSAAGWEPRSIVPSTLARGTALARTVTEESGAGPDTGDVAASSSSSAAAAAASLTSPTRTRPKPLAKSGSPPKHPMQSLVPPAAGSVVSRVQSSSNQQAPKSVGTGRPKGRPRKHPRPEGDGQAGGEHGDGQQGASSAVSPSHQSPPASAPESVAGSAAGHDEAPLSPPVPAASAPVAAEMGPGGEGEGEESAVQAGGGADATATAASQDSKPQR</sequence>
<feature type="compositionally biased region" description="Basic and acidic residues" evidence="1">
    <location>
        <begin position="2030"/>
        <end position="2045"/>
    </location>
</feature>
<evidence type="ECO:0000313" key="3">
    <source>
        <dbReference type="EMBL" id="CEM05639.1"/>
    </source>
</evidence>
<feature type="compositionally biased region" description="Basic and acidic residues" evidence="1">
    <location>
        <begin position="2091"/>
        <end position="2116"/>
    </location>
</feature>
<gene>
    <name evidence="3" type="ORF">Cvel_14677</name>
</gene>
<feature type="compositionally biased region" description="Basic and acidic residues" evidence="1">
    <location>
        <begin position="1215"/>
        <end position="1240"/>
    </location>
</feature>
<feature type="compositionally biased region" description="Pro residues" evidence="1">
    <location>
        <begin position="736"/>
        <end position="756"/>
    </location>
</feature>
<feature type="compositionally biased region" description="Low complexity" evidence="1">
    <location>
        <begin position="2421"/>
        <end position="2430"/>
    </location>
</feature>
<feature type="compositionally biased region" description="Gly residues" evidence="1">
    <location>
        <begin position="2069"/>
        <end position="2081"/>
    </location>
</feature>
<feature type="compositionally biased region" description="Basic and acidic residues" evidence="1">
    <location>
        <begin position="1086"/>
        <end position="1103"/>
    </location>
</feature>
<feature type="region of interest" description="Disordered" evidence="1">
    <location>
        <begin position="1215"/>
        <end position="1248"/>
    </location>
</feature>
<feature type="region of interest" description="Disordered" evidence="1">
    <location>
        <begin position="1589"/>
        <end position="1634"/>
    </location>
</feature>
<feature type="region of interest" description="Disordered" evidence="1">
    <location>
        <begin position="559"/>
        <end position="583"/>
    </location>
</feature>
<dbReference type="EMBL" id="CDMZ01000058">
    <property type="protein sequence ID" value="CEM05639.1"/>
    <property type="molecule type" value="Genomic_DNA"/>
</dbReference>
<evidence type="ECO:0000256" key="2">
    <source>
        <dbReference type="SAM" id="Phobius"/>
    </source>
</evidence>
<feature type="region of interest" description="Disordered" evidence="1">
    <location>
        <begin position="1132"/>
        <end position="1160"/>
    </location>
</feature>
<feature type="compositionally biased region" description="Pro residues" evidence="1">
    <location>
        <begin position="867"/>
        <end position="876"/>
    </location>
</feature>
<feature type="transmembrane region" description="Helical" evidence="2">
    <location>
        <begin position="37"/>
        <end position="59"/>
    </location>
</feature>
<organism evidence="3">
    <name type="scientific">Chromera velia CCMP2878</name>
    <dbReference type="NCBI Taxonomy" id="1169474"/>
    <lineage>
        <taxon>Eukaryota</taxon>
        <taxon>Sar</taxon>
        <taxon>Alveolata</taxon>
        <taxon>Colpodellida</taxon>
        <taxon>Chromeraceae</taxon>
        <taxon>Chromera</taxon>
    </lineage>
</organism>
<feature type="compositionally biased region" description="Low complexity" evidence="1">
    <location>
        <begin position="982"/>
        <end position="1000"/>
    </location>
</feature>